<accession>A0A8S5UFK5</accession>
<name>A0A8S5UFK5_9CAUD</name>
<proteinExistence type="predicted"/>
<evidence type="ECO:0000313" key="1">
    <source>
        <dbReference type="EMBL" id="DAF93166.1"/>
    </source>
</evidence>
<sequence>MLLLLRIIRFASLSSKSIVGGSVQIHQPFYFFL</sequence>
<protein>
    <submittedName>
        <fullName evidence="1">Uncharacterized protein</fullName>
    </submittedName>
</protein>
<reference evidence="1" key="1">
    <citation type="journal article" date="2021" name="Proc. Natl. Acad. Sci. U.S.A.">
        <title>A Catalog of Tens of Thousands of Viruses from Human Metagenomes Reveals Hidden Associations with Chronic Diseases.</title>
        <authorList>
            <person name="Tisza M.J."/>
            <person name="Buck C.B."/>
        </authorList>
    </citation>
    <scope>NUCLEOTIDE SEQUENCE</scope>
    <source>
        <strain evidence="1">CtcyQ27</strain>
    </source>
</reference>
<organism evidence="1">
    <name type="scientific">Myoviridae sp. ctcyQ27</name>
    <dbReference type="NCBI Taxonomy" id="2825139"/>
    <lineage>
        <taxon>Viruses</taxon>
        <taxon>Duplodnaviria</taxon>
        <taxon>Heunggongvirae</taxon>
        <taxon>Uroviricota</taxon>
        <taxon>Caudoviricetes</taxon>
    </lineage>
</organism>
<dbReference type="EMBL" id="BK016080">
    <property type="protein sequence ID" value="DAF93166.1"/>
    <property type="molecule type" value="Genomic_DNA"/>
</dbReference>